<accession>M2PW37</accession>
<dbReference type="PANTHER" id="PTHR15970:SF2">
    <property type="entry name" value="ELL-ASSOCIATED FACTOR EAF"/>
    <property type="match status" value="1"/>
</dbReference>
<dbReference type="PANTHER" id="PTHR15970">
    <property type="entry name" value="ELL-ASSOCIATED FACTOR EAF"/>
    <property type="match status" value="1"/>
</dbReference>
<gene>
    <name evidence="10" type="ORF">CERSUDRAFT_121601</name>
</gene>
<evidence type="ECO:0000256" key="6">
    <source>
        <dbReference type="ARBA" id="ARBA00023163"/>
    </source>
</evidence>
<sequence length="579" mass="61528">MTSTASSSKLSLPQPGKFNVNIGPSLGRALRARKGAESAPQRGPGKHPRDLHAIRYGWLPESIDFTKAATMEVKPTKDATLITVDRPCIAKGNVESSQLFAGTEKPAMDYECVLLFDPSTQQWILEKLDSTMVLTSDRKVTHSRKADPREPATQRSTPTPAQAAAPSAVRTSTSQASNTHKRKRSEIDAMLERELGLDDADGEIDEDYAAPVPPPTSKAAAPRRSPAPDRPSGSTKVKTTKVSPAKKIKREPVKREPESEGEIVEDDPLPPPRPTPAQVKTRLPSPPIRAPPTRPPVSRQPAPMPQPPASKPQPNLSLPPKPVSSILPAKSKERSSAPIITPAPVPTSAAIPNPKKRNLPANVQEETIKFGWSAQAAPPKRARPSPPPEKVKVKDEGFSLALPGGDQPSPALPPPPPPKSAPAPIVSLPGSSNSAVALPPSAAPAAADDDDSEPEWDEVQLTAPAPAPAPAPAAISISLSGPPRAIVMEEIDPAGSASRTDSDDDADAYAEEEEEEIDISAFAAQMNEQLDEGEDDADGDADGDMDDFLALEMEEPQPDVPLWGDDDDEYSSSEESDDD</sequence>
<proteinExistence type="inferred from homology"/>
<feature type="region of interest" description="Disordered" evidence="8">
    <location>
        <begin position="1"/>
        <end position="50"/>
    </location>
</feature>
<evidence type="ECO:0000256" key="4">
    <source>
        <dbReference type="ARBA" id="ARBA00023015"/>
    </source>
</evidence>
<feature type="compositionally biased region" description="Low complexity" evidence="8">
    <location>
        <begin position="431"/>
        <end position="446"/>
    </location>
</feature>
<keyword evidence="7" id="KW-0539">Nucleus</keyword>
<feature type="compositionally biased region" description="Pro residues" evidence="8">
    <location>
        <begin position="302"/>
        <end position="322"/>
    </location>
</feature>
<keyword evidence="3" id="KW-0597">Phosphoprotein</keyword>
<feature type="domain" description="Transcription elongation factor Eaf N-terminal" evidence="9">
    <location>
        <begin position="21"/>
        <end position="139"/>
    </location>
</feature>
<protein>
    <recommendedName>
        <fullName evidence="9">Transcription elongation factor Eaf N-terminal domain-containing protein</fullName>
    </recommendedName>
</protein>
<feature type="region of interest" description="Disordered" evidence="8">
    <location>
        <begin position="136"/>
        <end position="188"/>
    </location>
</feature>
<dbReference type="GO" id="GO:0006368">
    <property type="term" value="P:transcription elongation by RNA polymerase II"/>
    <property type="evidence" value="ECO:0007669"/>
    <property type="project" value="InterPro"/>
</dbReference>
<feature type="compositionally biased region" description="Acidic residues" evidence="8">
    <location>
        <begin position="447"/>
        <end position="458"/>
    </location>
</feature>
<feature type="compositionally biased region" description="Acidic residues" evidence="8">
    <location>
        <begin position="529"/>
        <end position="557"/>
    </location>
</feature>
<comment type="similarity">
    <text evidence="2">Belongs to the EAF family.</text>
</comment>
<dbReference type="Pfam" id="PF09816">
    <property type="entry name" value="EAF"/>
    <property type="match status" value="1"/>
</dbReference>
<dbReference type="EMBL" id="KB445792">
    <property type="protein sequence ID" value="EMD41004.1"/>
    <property type="molecule type" value="Genomic_DNA"/>
</dbReference>
<feature type="compositionally biased region" description="Low complexity" evidence="8">
    <location>
        <begin position="153"/>
        <end position="171"/>
    </location>
</feature>
<evidence type="ECO:0000313" key="11">
    <source>
        <dbReference type="Proteomes" id="UP000016930"/>
    </source>
</evidence>
<evidence type="ECO:0000256" key="8">
    <source>
        <dbReference type="SAM" id="MobiDB-lite"/>
    </source>
</evidence>
<dbReference type="Proteomes" id="UP000016930">
    <property type="component" value="Unassembled WGS sequence"/>
</dbReference>
<feature type="region of interest" description="Disordered" evidence="8">
    <location>
        <begin position="492"/>
        <end position="579"/>
    </location>
</feature>
<organism evidence="10 11">
    <name type="scientific">Ceriporiopsis subvermispora (strain B)</name>
    <name type="common">White-rot fungus</name>
    <name type="synonym">Gelatoporia subvermispora</name>
    <dbReference type="NCBI Taxonomy" id="914234"/>
    <lineage>
        <taxon>Eukaryota</taxon>
        <taxon>Fungi</taxon>
        <taxon>Dikarya</taxon>
        <taxon>Basidiomycota</taxon>
        <taxon>Agaricomycotina</taxon>
        <taxon>Agaricomycetes</taxon>
        <taxon>Polyporales</taxon>
        <taxon>Gelatoporiaceae</taxon>
        <taxon>Gelatoporia</taxon>
    </lineage>
</organism>
<evidence type="ECO:0000256" key="3">
    <source>
        <dbReference type="ARBA" id="ARBA00022553"/>
    </source>
</evidence>
<evidence type="ECO:0000256" key="7">
    <source>
        <dbReference type="ARBA" id="ARBA00023242"/>
    </source>
</evidence>
<dbReference type="HOGENOM" id="CLU_470893_0_0_1"/>
<dbReference type="InterPro" id="IPR019194">
    <property type="entry name" value="Tscrpt_elong_fac_Eaf_N"/>
</dbReference>
<feature type="compositionally biased region" description="Pro residues" evidence="8">
    <location>
        <begin position="284"/>
        <end position="295"/>
    </location>
</feature>
<dbReference type="GO" id="GO:0032783">
    <property type="term" value="C:super elongation complex"/>
    <property type="evidence" value="ECO:0007669"/>
    <property type="project" value="InterPro"/>
</dbReference>
<name>M2PW37_CERS8</name>
<feature type="region of interest" description="Disordered" evidence="8">
    <location>
        <begin position="204"/>
        <end position="477"/>
    </location>
</feature>
<feature type="compositionally biased region" description="Polar residues" evidence="8">
    <location>
        <begin position="1"/>
        <end position="11"/>
    </location>
</feature>
<dbReference type="AlphaFoldDB" id="M2PW37"/>
<keyword evidence="11" id="KW-1185">Reference proteome</keyword>
<evidence type="ECO:0000256" key="2">
    <source>
        <dbReference type="ARBA" id="ARBA00007798"/>
    </source>
</evidence>
<evidence type="ECO:0000256" key="1">
    <source>
        <dbReference type="ARBA" id="ARBA00004123"/>
    </source>
</evidence>
<feature type="compositionally biased region" description="Low complexity" evidence="8">
    <location>
        <begin position="217"/>
        <end position="234"/>
    </location>
</feature>
<comment type="subcellular location">
    <subcellularLocation>
        <location evidence="1">Nucleus</location>
    </subcellularLocation>
</comment>
<dbReference type="STRING" id="914234.M2PW37"/>
<keyword evidence="5" id="KW-0010">Activator</keyword>
<evidence type="ECO:0000256" key="5">
    <source>
        <dbReference type="ARBA" id="ARBA00023159"/>
    </source>
</evidence>
<dbReference type="GO" id="GO:0003711">
    <property type="term" value="F:transcription elongation factor activity"/>
    <property type="evidence" value="ECO:0007669"/>
    <property type="project" value="TreeGrafter"/>
</dbReference>
<evidence type="ECO:0000313" key="10">
    <source>
        <dbReference type="EMBL" id="EMD41004.1"/>
    </source>
</evidence>
<feature type="compositionally biased region" description="Acidic residues" evidence="8">
    <location>
        <begin position="564"/>
        <end position="579"/>
    </location>
</feature>
<evidence type="ECO:0000259" key="9">
    <source>
        <dbReference type="Pfam" id="PF09816"/>
    </source>
</evidence>
<feature type="compositionally biased region" description="Acidic residues" evidence="8">
    <location>
        <begin position="502"/>
        <end position="518"/>
    </location>
</feature>
<keyword evidence="4" id="KW-0805">Transcription regulation</keyword>
<feature type="compositionally biased region" description="Pro residues" evidence="8">
    <location>
        <begin position="410"/>
        <end position="421"/>
    </location>
</feature>
<dbReference type="InterPro" id="IPR027093">
    <property type="entry name" value="EAF_fam"/>
</dbReference>
<keyword evidence="6" id="KW-0804">Transcription</keyword>
<reference evidence="10 11" key="1">
    <citation type="journal article" date="2012" name="Proc. Natl. Acad. Sci. U.S.A.">
        <title>Comparative genomics of Ceriporiopsis subvermispora and Phanerochaete chrysosporium provide insight into selective ligninolysis.</title>
        <authorList>
            <person name="Fernandez-Fueyo E."/>
            <person name="Ruiz-Duenas F.J."/>
            <person name="Ferreira P."/>
            <person name="Floudas D."/>
            <person name="Hibbett D.S."/>
            <person name="Canessa P."/>
            <person name="Larrondo L.F."/>
            <person name="James T.Y."/>
            <person name="Seelenfreund D."/>
            <person name="Lobos S."/>
            <person name="Polanco R."/>
            <person name="Tello M."/>
            <person name="Honda Y."/>
            <person name="Watanabe T."/>
            <person name="Watanabe T."/>
            <person name="Ryu J.S."/>
            <person name="Kubicek C.P."/>
            <person name="Schmoll M."/>
            <person name="Gaskell J."/>
            <person name="Hammel K.E."/>
            <person name="St John F.J."/>
            <person name="Vanden Wymelenberg A."/>
            <person name="Sabat G."/>
            <person name="Splinter BonDurant S."/>
            <person name="Syed K."/>
            <person name="Yadav J.S."/>
            <person name="Doddapaneni H."/>
            <person name="Subramanian V."/>
            <person name="Lavin J.L."/>
            <person name="Oguiza J.A."/>
            <person name="Perez G."/>
            <person name="Pisabarro A.G."/>
            <person name="Ramirez L."/>
            <person name="Santoyo F."/>
            <person name="Master E."/>
            <person name="Coutinho P.M."/>
            <person name="Henrissat B."/>
            <person name="Lombard V."/>
            <person name="Magnuson J.K."/>
            <person name="Kuees U."/>
            <person name="Hori C."/>
            <person name="Igarashi K."/>
            <person name="Samejima M."/>
            <person name="Held B.W."/>
            <person name="Barry K.W."/>
            <person name="LaButti K.M."/>
            <person name="Lapidus A."/>
            <person name="Lindquist E.A."/>
            <person name="Lucas S.M."/>
            <person name="Riley R."/>
            <person name="Salamov A.A."/>
            <person name="Hoffmeister D."/>
            <person name="Schwenk D."/>
            <person name="Hadar Y."/>
            <person name="Yarden O."/>
            <person name="de Vries R.P."/>
            <person name="Wiebenga A."/>
            <person name="Stenlid J."/>
            <person name="Eastwood D."/>
            <person name="Grigoriev I.V."/>
            <person name="Berka R.M."/>
            <person name="Blanchette R.A."/>
            <person name="Kersten P."/>
            <person name="Martinez A.T."/>
            <person name="Vicuna R."/>
            <person name="Cullen D."/>
        </authorList>
    </citation>
    <scope>NUCLEOTIDE SEQUENCE [LARGE SCALE GENOMIC DNA]</scope>
    <source>
        <strain evidence="10 11">B</strain>
    </source>
</reference>
<feature type="compositionally biased region" description="Basic and acidic residues" evidence="8">
    <location>
        <begin position="136"/>
        <end position="152"/>
    </location>
</feature>
<dbReference type="OrthoDB" id="125903at2759"/>
<feature type="compositionally biased region" description="Acidic residues" evidence="8">
    <location>
        <begin position="259"/>
        <end position="268"/>
    </location>
</feature>